<feature type="transmembrane region" description="Helical" evidence="10">
    <location>
        <begin position="121"/>
        <end position="140"/>
    </location>
</feature>
<gene>
    <name evidence="12" type="primary">AAEL008004</name>
    <name evidence="12" type="ORF">TNCT_523871</name>
</gene>
<dbReference type="AlphaFoldDB" id="A0A8X6HYM2"/>
<feature type="transmembrane region" description="Helical" evidence="10">
    <location>
        <begin position="152"/>
        <end position="170"/>
    </location>
</feature>
<dbReference type="GO" id="GO:0005789">
    <property type="term" value="C:endoplasmic reticulum membrane"/>
    <property type="evidence" value="ECO:0007669"/>
    <property type="project" value="TreeGrafter"/>
</dbReference>
<dbReference type="GO" id="GO:0042761">
    <property type="term" value="P:very long-chain fatty acid biosynthetic process"/>
    <property type="evidence" value="ECO:0007669"/>
    <property type="project" value="TreeGrafter"/>
</dbReference>
<comment type="subcellular location">
    <subcellularLocation>
        <location evidence="1">Membrane</location>
        <topology evidence="1">Multi-pass membrane protein</topology>
    </subcellularLocation>
</comment>
<keyword evidence="2 10" id="KW-0444">Lipid biosynthesis</keyword>
<accession>A0A8X6HYM2</accession>
<organism evidence="12 13">
    <name type="scientific">Trichonephila clavata</name>
    <name type="common">Joro spider</name>
    <name type="synonym">Nephila clavata</name>
    <dbReference type="NCBI Taxonomy" id="2740835"/>
    <lineage>
        <taxon>Eukaryota</taxon>
        <taxon>Metazoa</taxon>
        <taxon>Ecdysozoa</taxon>
        <taxon>Arthropoda</taxon>
        <taxon>Chelicerata</taxon>
        <taxon>Arachnida</taxon>
        <taxon>Araneae</taxon>
        <taxon>Araneomorphae</taxon>
        <taxon>Entelegynae</taxon>
        <taxon>Araneoidea</taxon>
        <taxon>Nephilidae</taxon>
        <taxon>Trichonephila</taxon>
    </lineage>
</organism>
<comment type="caution">
    <text evidence="12">The sequence shown here is derived from an EMBL/GenBank/DDBJ whole genome shotgun (WGS) entry which is preliminary data.</text>
</comment>
<sequence length="308" mass="36014">MEYVAQAFRAPFEFYSWMMSKSDPRTINWPLCGSPFPILSIIISYVYFVKVLGPQWMKNKEPFKIEKIIAAYNILMVIFSAWFFIHGGSYSYIAPWGKFSWICEPINYSTEPEVIDMITIGWWYLMLKIAEFADTIFFVLRKKFTHISALHVIHHSLVAWGVWIGMKFGAGGNNAFFPFINCFVHTIMYSYYCLAAMGPGMRKYLWWKKYLTILQMVQFVVAFAHSMIPLFYDCGYQKGFAYAIMFHAFLFMAMFMNFYRHTYNKEKALKSSSQVETFALKSNGHSVVQKEQNGEVHHRKNGTATKVE</sequence>
<evidence type="ECO:0000256" key="6">
    <source>
        <dbReference type="ARBA" id="ARBA00022989"/>
    </source>
</evidence>
<keyword evidence="3 10" id="KW-0808">Transferase</keyword>
<dbReference type="Proteomes" id="UP000887116">
    <property type="component" value="Unassembled WGS sequence"/>
</dbReference>
<dbReference type="PANTHER" id="PTHR11157:SF69">
    <property type="entry name" value="ELONGATION OF VERY LONG CHAIN FATTY ACIDS PROTEIN 7"/>
    <property type="match status" value="1"/>
</dbReference>
<keyword evidence="4 10" id="KW-0812">Transmembrane</keyword>
<feature type="transmembrane region" description="Helical" evidence="10">
    <location>
        <begin position="240"/>
        <end position="259"/>
    </location>
</feature>
<dbReference type="GO" id="GO:0034626">
    <property type="term" value="P:fatty acid elongation, polyunsaturated fatty acid"/>
    <property type="evidence" value="ECO:0007669"/>
    <property type="project" value="TreeGrafter"/>
</dbReference>
<dbReference type="EC" id="2.3.1.199" evidence="10"/>
<evidence type="ECO:0000256" key="10">
    <source>
        <dbReference type="RuleBase" id="RU361115"/>
    </source>
</evidence>
<evidence type="ECO:0000256" key="3">
    <source>
        <dbReference type="ARBA" id="ARBA00022679"/>
    </source>
</evidence>
<dbReference type="GO" id="GO:0019367">
    <property type="term" value="P:fatty acid elongation, saturated fatty acid"/>
    <property type="evidence" value="ECO:0007669"/>
    <property type="project" value="TreeGrafter"/>
</dbReference>
<evidence type="ECO:0000313" key="13">
    <source>
        <dbReference type="Proteomes" id="UP000887116"/>
    </source>
</evidence>
<evidence type="ECO:0000256" key="11">
    <source>
        <dbReference type="SAM" id="MobiDB-lite"/>
    </source>
</evidence>
<keyword evidence="8 10" id="KW-0472">Membrane</keyword>
<feature type="transmembrane region" description="Helical" evidence="10">
    <location>
        <begin position="210"/>
        <end position="228"/>
    </location>
</feature>
<keyword evidence="5 10" id="KW-0276">Fatty acid metabolism</keyword>
<evidence type="ECO:0000256" key="7">
    <source>
        <dbReference type="ARBA" id="ARBA00023098"/>
    </source>
</evidence>
<evidence type="ECO:0000256" key="1">
    <source>
        <dbReference type="ARBA" id="ARBA00004141"/>
    </source>
</evidence>
<keyword evidence="7 10" id="KW-0443">Lipid metabolism</keyword>
<evidence type="ECO:0000256" key="8">
    <source>
        <dbReference type="ARBA" id="ARBA00023136"/>
    </source>
</evidence>
<dbReference type="GO" id="GO:0009922">
    <property type="term" value="F:fatty acid elongase activity"/>
    <property type="evidence" value="ECO:0007669"/>
    <property type="project" value="UniProtKB-EC"/>
</dbReference>
<dbReference type="GO" id="GO:0030148">
    <property type="term" value="P:sphingolipid biosynthetic process"/>
    <property type="evidence" value="ECO:0007669"/>
    <property type="project" value="TreeGrafter"/>
</dbReference>
<dbReference type="GO" id="GO:0034625">
    <property type="term" value="P:fatty acid elongation, monounsaturated fatty acid"/>
    <property type="evidence" value="ECO:0007669"/>
    <property type="project" value="TreeGrafter"/>
</dbReference>
<protein>
    <recommendedName>
        <fullName evidence="10">Elongation of very long chain fatty acids protein</fullName>
        <ecNumber evidence="10">2.3.1.199</ecNumber>
    </recommendedName>
    <alternativeName>
        <fullName evidence="10">Very-long-chain 3-oxoacyl-CoA synthase</fullName>
    </alternativeName>
</protein>
<dbReference type="OrthoDB" id="434092at2759"/>
<proteinExistence type="inferred from homology"/>
<evidence type="ECO:0000256" key="9">
    <source>
        <dbReference type="ARBA" id="ARBA00023160"/>
    </source>
</evidence>
<evidence type="ECO:0000256" key="4">
    <source>
        <dbReference type="ARBA" id="ARBA00022692"/>
    </source>
</evidence>
<comment type="catalytic activity">
    <reaction evidence="10">
        <text>a very-long-chain acyl-CoA + malonyl-CoA + H(+) = a very-long-chain 3-oxoacyl-CoA + CO2 + CoA</text>
        <dbReference type="Rhea" id="RHEA:32727"/>
        <dbReference type="ChEBI" id="CHEBI:15378"/>
        <dbReference type="ChEBI" id="CHEBI:16526"/>
        <dbReference type="ChEBI" id="CHEBI:57287"/>
        <dbReference type="ChEBI" id="CHEBI:57384"/>
        <dbReference type="ChEBI" id="CHEBI:90725"/>
        <dbReference type="ChEBI" id="CHEBI:90736"/>
        <dbReference type="EC" id="2.3.1.199"/>
    </reaction>
</comment>
<keyword evidence="13" id="KW-1185">Reference proteome</keyword>
<evidence type="ECO:0000256" key="2">
    <source>
        <dbReference type="ARBA" id="ARBA00022516"/>
    </source>
</evidence>
<dbReference type="Pfam" id="PF01151">
    <property type="entry name" value="ELO"/>
    <property type="match status" value="1"/>
</dbReference>
<evidence type="ECO:0000313" key="12">
    <source>
        <dbReference type="EMBL" id="GFR12124.1"/>
    </source>
</evidence>
<evidence type="ECO:0000256" key="5">
    <source>
        <dbReference type="ARBA" id="ARBA00022832"/>
    </source>
</evidence>
<feature type="region of interest" description="Disordered" evidence="11">
    <location>
        <begin position="285"/>
        <end position="308"/>
    </location>
</feature>
<keyword evidence="6 10" id="KW-1133">Transmembrane helix</keyword>
<dbReference type="InterPro" id="IPR002076">
    <property type="entry name" value="ELO_fam"/>
</dbReference>
<dbReference type="PANTHER" id="PTHR11157">
    <property type="entry name" value="FATTY ACID ACYL TRANSFERASE-RELATED"/>
    <property type="match status" value="1"/>
</dbReference>
<keyword evidence="9 10" id="KW-0275">Fatty acid biosynthesis</keyword>
<name>A0A8X6HYM2_TRICU</name>
<feature type="transmembrane region" description="Helical" evidence="10">
    <location>
        <begin position="176"/>
        <end position="198"/>
    </location>
</feature>
<comment type="similarity">
    <text evidence="10">Belongs to the ELO family.</text>
</comment>
<feature type="transmembrane region" description="Helical" evidence="10">
    <location>
        <begin position="27"/>
        <end position="48"/>
    </location>
</feature>
<reference evidence="12" key="1">
    <citation type="submission" date="2020-07" db="EMBL/GenBank/DDBJ databases">
        <title>Multicomponent nature underlies the extraordinary mechanical properties of spider dragline silk.</title>
        <authorList>
            <person name="Kono N."/>
            <person name="Nakamura H."/>
            <person name="Mori M."/>
            <person name="Yoshida Y."/>
            <person name="Ohtoshi R."/>
            <person name="Malay A.D."/>
            <person name="Moran D.A.P."/>
            <person name="Tomita M."/>
            <person name="Numata K."/>
            <person name="Arakawa K."/>
        </authorList>
    </citation>
    <scope>NUCLEOTIDE SEQUENCE</scope>
</reference>
<feature type="transmembrane region" description="Helical" evidence="10">
    <location>
        <begin position="68"/>
        <end position="85"/>
    </location>
</feature>
<dbReference type="EMBL" id="BMAO01006871">
    <property type="protein sequence ID" value="GFR12124.1"/>
    <property type="molecule type" value="Genomic_DNA"/>
</dbReference>